<organism evidence="2 3">
    <name type="scientific">Lates calcarifer</name>
    <name type="common">Barramundi</name>
    <name type="synonym">Holocentrus calcarifer</name>
    <dbReference type="NCBI Taxonomy" id="8187"/>
    <lineage>
        <taxon>Eukaryota</taxon>
        <taxon>Metazoa</taxon>
        <taxon>Chordata</taxon>
        <taxon>Craniata</taxon>
        <taxon>Vertebrata</taxon>
        <taxon>Euteleostomi</taxon>
        <taxon>Actinopterygii</taxon>
        <taxon>Neopterygii</taxon>
        <taxon>Teleostei</taxon>
        <taxon>Neoteleostei</taxon>
        <taxon>Acanthomorphata</taxon>
        <taxon>Carangaria</taxon>
        <taxon>Carangaria incertae sedis</taxon>
        <taxon>Centropomidae</taxon>
        <taxon>Lates</taxon>
    </lineage>
</organism>
<gene>
    <name evidence="3" type="primary">LOC108890395</name>
</gene>
<feature type="region of interest" description="Disordered" evidence="1">
    <location>
        <begin position="2352"/>
        <end position="2393"/>
    </location>
</feature>
<dbReference type="KEGG" id="lcf:108890395"/>
<sequence>MDLDIRQYLTKAKEQEDCGALQSAYRLIKDMTTAGTSRRAPRIAPELYVVCAEAALQLGCLEISIACLKMYFEGNPPPNQFLCRAYLCQGQLKSPPAAGSVADFEEAVECFLKAIEISKHEPGFHFMVFNASVLYFQMVRPLLQPGRCLHLVPSLRQVVQSLEEVADQDHSWRAELLMHLINCLVDSGKMEEAASFAKVTEELIKSHCPHLYPRLFTLLVQHSLIEDDVLIEMSRQDTTSAVIYKIQKFKNRLEEMNKDELTKEDSARLEEIFHLLVDCTKASVAPVNLSPPQSPIPVQPPDRVDFLLELALLALQAKHQKVAADCLKELKSTRQASNGQHIIMECINCEINLMKKEAKMNDYSKAGVEARLKEIGRLDQWLQTAVRERDRQAVQAACATQWRFCLPLLQHNLRKHIKTPLLRVVQALEDMQSMLLEMRCQVHSELAVIEEEEGRLEASLAHLQKAMLLDNGTQRERLSSAVHLLQLRGTLYQTPSRTEDKAAMLMQQARDIQAQDKTDIRPILVAVGLLLAPDDFQMVLDGDNTSKIPVGSLGSGPVAQLAAKAQHHSASLQKVDGHLARQGGKTDNTERMKLWATLVKTARKQEVWDVCRAACRFCLLYDDGRWKISTADKCRCSEEESCAECLHDCSENQTCVRDLLRLLAEIRFIDAEATVQKLLTEGVQLNSPAVPPQERGVNVSEEDPHWVIYRDWIQALSAYATSNFLRAAELGSEIREPWVVANAAVYLWNYSSHLLAAGEYLRLLPPFESLVEMLQKIECTGNRALVVLLCDAVARGLIQPLCGLDSVEPTQPADKGRNRAEKGMEKASTVNLLDPSAQQDVRKALELCEYALQISNCSIPGETVPIAAKKQVLATWVQIKRLLQQQIGSKIDSKDECENEEVSAMTHVLVGVEMLQCNKNPRHMEFSVPSLSTLVSMASECSWTDAVVELQVWCQLAAFCHSANDHILVLCCTKSALQLEEAAAKSLNTVPCVLYDLTAVNEMLSSAACLRGLSLVHESNGNLHTYREAMTMLLSSVSYAEKAQNPVLCVRAARHYLDTCLPLTETPEERRQLQDPLEKILNVLVDTISRHCKCIDLYSNNYITQVHEASNVAASGTTNCPPLPTLLYHSSGNLSINLFPLPFQKRGKVKGPLTLTAQPLGSSKHEATDEEALRLIATIYCLLLHVHADKRDWKSALQLLDKATRDMPHTRHRLPLLKHRLLVKVRLGENVLMDMQKFQDEGERCCSFMWHQVALCADNTTQQLTCYQKSITSLLSTETQWQKVNLLLEFAEWLYCHNFPKSNAQNQVQWAIDILLHLEPEQTEAAEDESKQRVMSSVECESPVGVQSSLFMQNLSSLKEVRRLDCLVRAHTLLAVMADRTSPEHQLNLLRAYTFVLQIWQVSMAVAHEISSEMAKSQPLQPPPSAGSKKGKEKGKGKKVKDTTPAEERPKPVVLDQILPSSPKDWARYICPEQARQIFRTNTNPHCINTHSITKQTQSIFYLNLLEKQLHSLSLDHLTLPIMHLAETIAHDLLDRRSLSDLYRLRILRTCCQLGLETHSPYQEKLLDLCRIQEQEQMECHKVITFSQKAEMDENVGSGRQSMDVCAQDIWLDKAEVCLSMRLYQPTRQLLAEAHLVAKELGDQKARARSLLGLATLACEEQNHAQALILLDKAQALGGNEEFWYQLTLTKVRAVVSQRQGDTQTETDQIIKQSCGALKLLLEQHVNRVPELRFLITSLEMRGAVECIRAIGGGEPGESLCTTAVQRLMSACDTLRECASGFTKLSYREQAAEAHAECAHGVRLLANHTTNEEERQRLLLDGFSQMQQAVTVQEHIVLNAQSLLPPQEESGGMSLAAVRRLLRLRLALAEFSLAVLEEHCAEERRQALAREKKTSAEIALEEFTRCTPEPNSIQQEWVSVGSTLGQVALGQLAAVSSHSLDNVEIRARCLSLMGKYLRLLAVQEDPIYLCALWDKHKHENSEKEKDRESSRKALRMTSAKSAELQRRRHRAQQLLAQSSKALSEAVSLCLQHHLPLSVLADASLNMLECHGRSEPAVAGQYLALFQSCCTVAVIAEVLGSACADTSASQLSALLSLHRNLLLSEEERLSSMLKGAEDSLNSLSKAFSHLTVSPNHLNILSEFPPNLKILLLQHSEDGSELYGAFYETTKAPENQKGKTTQVTGTLTCSRVAKVSVCPQALLALREQTRAFGQGTRHALLKEACWHGAEGRPESSEERQAVPRKTAADEKMAPHFCKIVRDMENYLSPLLTQFDFSCVRLHAAPVIETTKTKDSDEKGSSDKLPTEPGEYVVLLADRKLLELPLESLSILQDEGLSSVSRDFSLQLLHSRLNREEPDKVESDNKKETKGGKGNKAKGDQSQAIKVVPANRASPSHTFPVDTRNFKYIVDPYNEGNFEGTSLSSRMRETLESHSKPVTHLWEGFMGSRQTPSLSEMEQLLCRCSGFIYLGMESFMANIPPAKLAALSLSECRMALLFDRVQNNASILRQSILDMHKSAGQFSLEKPLETALLLSLGGVSCVVLNQWHSSLQQNTHNMATVLDNLLRLRQTSGQTIHALRKGNSSEIPHHKVTDLVLTDSEEDDVHHKMTLTPSAFNCILYGLPNLISM</sequence>
<feature type="region of interest" description="Disordered" evidence="1">
    <location>
        <begin position="1980"/>
        <end position="2004"/>
    </location>
</feature>
<reference evidence="3" key="1">
    <citation type="submission" date="2025-08" db="UniProtKB">
        <authorList>
            <consortium name="RefSeq"/>
        </authorList>
    </citation>
    <scope>IDENTIFICATION</scope>
    <source>
        <tissue evidence="3">Brain</tissue>
    </source>
</reference>
<dbReference type="GO" id="GO:0060294">
    <property type="term" value="P:cilium movement involved in cell motility"/>
    <property type="evidence" value="ECO:0007669"/>
    <property type="project" value="InterPro"/>
</dbReference>
<feature type="region of interest" description="Disordered" evidence="1">
    <location>
        <begin position="809"/>
        <end position="828"/>
    </location>
</feature>
<dbReference type="Pfam" id="PF03568">
    <property type="entry name" value="Separin_C"/>
    <property type="match status" value="1"/>
</dbReference>
<proteinExistence type="predicted"/>
<name>A0AAJ8DV31_LATCA</name>
<feature type="region of interest" description="Disordered" evidence="1">
    <location>
        <begin position="1414"/>
        <end position="1454"/>
    </location>
</feature>
<evidence type="ECO:0000313" key="2">
    <source>
        <dbReference type="Proteomes" id="UP000694890"/>
    </source>
</evidence>
<dbReference type="InterPro" id="IPR057466">
    <property type="entry name" value="CFAP46_TPR"/>
</dbReference>
<dbReference type="SUPFAM" id="SSF48452">
    <property type="entry name" value="TPR-like"/>
    <property type="match status" value="1"/>
</dbReference>
<dbReference type="Proteomes" id="UP000694890">
    <property type="component" value="Linkage group LG16_LG22"/>
</dbReference>
<dbReference type="InterPro" id="IPR011990">
    <property type="entry name" value="TPR-like_helical_dom_sf"/>
</dbReference>
<dbReference type="Pfam" id="PF25439">
    <property type="entry name" value="TPR_CFAP46_N"/>
    <property type="match status" value="1"/>
</dbReference>
<keyword evidence="3" id="KW-0969">Cilium</keyword>
<dbReference type="InterPro" id="IPR019734">
    <property type="entry name" value="TPR_rpt"/>
</dbReference>
<evidence type="ECO:0000313" key="3">
    <source>
        <dbReference type="RefSeq" id="XP_050932591.1"/>
    </source>
</evidence>
<dbReference type="InterPro" id="IPR039586">
    <property type="entry name" value="CFAP46"/>
</dbReference>
<protein>
    <submittedName>
        <fullName evidence="3">LOW QUALITY PROTEIN: cilia- and flagella-associated protein 46</fullName>
    </submittedName>
</protein>
<dbReference type="Gene3D" id="1.25.40.10">
    <property type="entry name" value="Tetratricopeptide repeat domain"/>
    <property type="match status" value="1"/>
</dbReference>
<dbReference type="RefSeq" id="XP_050932591.1">
    <property type="nucleotide sequence ID" value="XM_051076634.1"/>
</dbReference>
<keyword evidence="3" id="KW-0282">Flagellum</keyword>
<dbReference type="GeneID" id="108890395"/>
<feature type="compositionally biased region" description="Basic and acidic residues" evidence="1">
    <location>
        <begin position="1440"/>
        <end position="1451"/>
    </location>
</feature>
<feature type="compositionally biased region" description="Basic and acidic residues" evidence="1">
    <location>
        <begin position="1980"/>
        <end position="1991"/>
    </location>
</feature>
<accession>A0AAJ8DV31</accession>
<dbReference type="PANTHER" id="PTHR15977:SF15">
    <property type="entry name" value="CILIA- AND FLAGELLA-ASSOCIATED PROTEIN 46"/>
    <property type="match status" value="1"/>
</dbReference>
<evidence type="ECO:0000256" key="1">
    <source>
        <dbReference type="SAM" id="MobiDB-lite"/>
    </source>
</evidence>
<feature type="compositionally biased region" description="Basic and acidic residues" evidence="1">
    <location>
        <begin position="814"/>
        <end position="825"/>
    </location>
</feature>
<feature type="compositionally biased region" description="Basic and acidic residues" evidence="1">
    <location>
        <begin position="2352"/>
        <end position="2368"/>
    </location>
</feature>
<dbReference type="GO" id="GO:0035082">
    <property type="term" value="P:axoneme assembly"/>
    <property type="evidence" value="ECO:0007669"/>
    <property type="project" value="InterPro"/>
</dbReference>
<keyword evidence="3" id="KW-0966">Cell projection</keyword>
<feature type="compositionally biased region" description="Basic residues" evidence="1">
    <location>
        <begin position="1429"/>
        <end position="1439"/>
    </location>
</feature>
<dbReference type="PANTHER" id="PTHR15977">
    <property type="entry name" value="CILIA- AND FLAGELLA-ASSOCIATED PROTEIN 46"/>
    <property type="match status" value="1"/>
</dbReference>
<dbReference type="SMART" id="SM00028">
    <property type="entry name" value="TPR"/>
    <property type="match status" value="4"/>
</dbReference>